<dbReference type="SMART" id="SM00882">
    <property type="entry name" value="CoA_trans"/>
    <property type="match status" value="2"/>
</dbReference>
<evidence type="ECO:0000256" key="8">
    <source>
        <dbReference type="PIRSR" id="PIRSR000858-1"/>
    </source>
</evidence>
<comment type="catalytic activity">
    <reaction evidence="7">
        <text>a 3-oxo acid + succinyl-CoA = a 3-oxoacyl-CoA + succinate</text>
        <dbReference type="Rhea" id="RHEA:24564"/>
        <dbReference type="ChEBI" id="CHEBI:30031"/>
        <dbReference type="ChEBI" id="CHEBI:35973"/>
        <dbReference type="ChEBI" id="CHEBI:57292"/>
        <dbReference type="ChEBI" id="CHEBI:90726"/>
        <dbReference type="EC" id="2.8.3.5"/>
    </reaction>
</comment>
<dbReference type="AlphaFoldDB" id="A0AAN9GAR0"/>
<organism evidence="9 10">
    <name type="scientific">Littorina saxatilis</name>
    <dbReference type="NCBI Taxonomy" id="31220"/>
    <lineage>
        <taxon>Eukaryota</taxon>
        <taxon>Metazoa</taxon>
        <taxon>Spiralia</taxon>
        <taxon>Lophotrochozoa</taxon>
        <taxon>Mollusca</taxon>
        <taxon>Gastropoda</taxon>
        <taxon>Caenogastropoda</taxon>
        <taxon>Littorinimorpha</taxon>
        <taxon>Littorinoidea</taxon>
        <taxon>Littorinidae</taxon>
        <taxon>Littorina</taxon>
    </lineage>
</organism>
<dbReference type="GO" id="GO:0046952">
    <property type="term" value="P:ketone body catabolic process"/>
    <property type="evidence" value="ECO:0007669"/>
    <property type="project" value="InterPro"/>
</dbReference>
<keyword evidence="5" id="KW-0809">Transit peptide</keyword>
<dbReference type="Pfam" id="PF01144">
    <property type="entry name" value="CoA_trans"/>
    <property type="match status" value="2"/>
</dbReference>
<evidence type="ECO:0000313" key="9">
    <source>
        <dbReference type="EMBL" id="KAK7100759.1"/>
    </source>
</evidence>
<keyword evidence="6 7" id="KW-0496">Mitochondrion</keyword>
<dbReference type="InterPro" id="IPR012792">
    <property type="entry name" value="3-oxoacid_CoA-transf_A"/>
</dbReference>
<protein>
    <recommendedName>
        <fullName evidence="7">Succinyl-CoA:3-ketoacid-coenzyme A transferase</fullName>
        <ecNumber evidence="7">2.8.3.5</ecNumber>
    </recommendedName>
</protein>
<sequence>MSSNLVKAVAHRSLYLHGAPYFLGGRRPAATCLSFITAERNCFSTSSQQNAQFCKTPLEAIKDIKDGSTILVGGFGICGIPENLIRALLAKGVKDLTVVSDNAGVADVGLGLLLIERQIKRMISSFIGQNPVFQHQYMKGELEVELTPQGTLVERIRAGGAGIPAFFTPTGYGTLVHKGGEPILYDSNGRIIWESKAREERQFNGRNYIMEEAIRGDFALIKAWKADRAGNLIFRKSAQNFNTPMCKAAKVTIAEVEEIVEVGEIPPENVHVPHIYVQRVLKGRTYEKKVEKYRWTMDKDHRRPQSTPELLKEKIIKRVALEFQDGMYVNLGIGIPVLAASFVRPGISVYFHSENGILGLGPFPKPGEEDPDLINAGKETVTTIPGSSFFASDESFAMIRGSHLQLTVLGAMQVSRYGDLANYMIPGKMVKGMGGAMDLVSCFDTKVIIAMQHEAKNGKPKVVEECSLPLTGQHCVDMLITEKAVFDIDKKKGMTLIEIADGETLESLQKSTDCEFIVSPDLRPMQQVQI</sequence>
<dbReference type="InterPro" id="IPR012791">
    <property type="entry name" value="3-oxoacid_CoA-transf_B"/>
</dbReference>
<dbReference type="EC" id="2.8.3.5" evidence="7"/>
<dbReference type="Gene3D" id="3.40.1080.10">
    <property type="entry name" value="Glutaconate Coenzyme A-transferase"/>
    <property type="match status" value="2"/>
</dbReference>
<dbReference type="FunFam" id="3.40.1080.10:FF:000001">
    <property type="entry name" value="Succinyl-coa:3-ketoacid-coenzyme a transferase subunit b"/>
    <property type="match status" value="1"/>
</dbReference>
<keyword evidence="10" id="KW-1185">Reference proteome</keyword>
<comment type="similarity">
    <text evidence="3 7">Belongs to the 3-oxoacid CoA-transferase family.</text>
</comment>
<dbReference type="GO" id="GO:0008260">
    <property type="term" value="F:succinyl-CoA:3-oxo-acid CoA-transferase activity"/>
    <property type="evidence" value="ECO:0007669"/>
    <property type="project" value="UniProtKB-EC"/>
</dbReference>
<name>A0AAN9GAR0_9CAEN</name>
<dbReference type="SUPFAM" id="SSF100950">
    <property type="entry name" value="NagB/RpiA/CoA transferase-like"/>
    <property type="match status" value="2"/>
</dbReference>
<evidence type="ECO:0000256" key="7">
    <source>
        <dbReference type="PIRNR" id="PIRNR000858"/>
    </source>
</evidence>
<dbReference type="InterPro" id="IPR004163">
    <property type="entry name" value="CoA_transf_BS"/>
</dbReference>
<dbReference type="InterPro" id="IPR014388">
    <property type="entry name" value="3-oxoacid_CoA-transferase"/>
</dbReference>
<dbReference type="GO" id="GO:0005739">
    <property type="term" value="C:mitochondrion"/>
    <property type="evidence" value="ECO:0007669"/>
    <property type="project" value="UniProtKB-SubCell"/>
</dbReference>
<comment type="pathway">
    <text evidence="2 7">Ketone metabolism; succinyl-CoA degradation; acetoacetyl-CoA from succinyl-CoA: step 1/1.</text>
</comment>
<comment type="subcellular location">
    <subcellularLocation>
        <location evidence="1">Mitochondrion</location>
    </subcellularLocation>
</comment>
<evidence type="ECO:0000256" key="1">
    <source>
        <dbReference type="ARBA" id="ARBA00004173"/>
    </source>
</evidence>
<feature type="active site" description="5-glutamyl coenzyme A thioester intermediate" evidence="8">
    <location>
        <position position="354"/>
    </location>
</feature>
<evidence type="ECO:0000256" key="4">
    <source>
        <dbReference type="ARBA" id="ARBA00022679"/>
    </source>
</evidence>
<dbReference type="NCBIfam" id="TIGR02428">
    <property type="entry name" value="pcaJ_scoB_fam"/>
    <property type="match status" value="1"/>
</dbReference>
<dbReference type="PROSITE" id="PS01273">
    <property type="entry name" value="COA_TRANSF_1"/>
    <property type="match status" value="1"/>
</dbReference>
<dbReference type="NCBIfam" id="TIGR02429">
    <property type="entry name" value="pcaI_scoA_fam"/>
    <property type="match status" value="1"/>
</dbReference>
<reference evidence="9 10" key="1">
    <citation type="submission" date="2024-02" db="EMBL/GenBank/DDBJ databases">
        <title>Chromosome-scale genome assembly of the rough periwinkle Littorina saxatilis.</title>
        <authorList>
            <person name="De Jode A."/>
            <person name="Faria R."/>
            <person name="Formenti G."/>
            <person name="Sims Y."/>
            <person name="Smith T.P."/>
            <person name="Tracey A."/>
            <person name="Wood J.M.D."/>
            <person name="Zagrodzka Z.B."/>
            <person name="Johannesson K."/>
            <person name="Butlin R.K."/>
            <person name="Leder E.H."/>
        </authorList>
    </citation>
    <scope>NUCLEOTIDE SEQUENCE [LARGE SCALE GENOMIC DNA]</scope>
    <source>
        <strain evidence="9">Snail1</strain>
        <tissue evidence="9">Muscle</tissue>
    </source>
</reference>
<evidence type="ECO:0000256" key="5">
    <source>
        <dbReference type="ARBA" id="ARBA00022946"/>
    </source>
</evidence>
<dbReference type="Proteomes" id="UP001374579">
    <property type="component" value="Unassembled WGS sequence"/>
</dbReference>
<dbReference type="PIRSF" id="PIRSF000858">
    <property type="entry name" value="SCOT-t"/>
    <property type="match status" value="1"/>
</dbReference>
<evidence type="ECO:0000256" key="2">
    <source>
        <dbReference type="ARBA" id="ARBA00004753"/>
    </source>
</evidence>
<evidence type="ECO:0000256" key="6">
    <source>
        <dbReference type="ARBA" id="ARBA00023128"/>
    </source>
</evidence>
<keyword evidence="4 7" id="KW-0808">Transferase</keyword>
<gene>
    <name evidence="9" type="ORF">V1264_023647</name>
</gene>
<dbReference type="InterPro" id="IPR004164">
    <property type="entry name" value="CoA_transf_AS"/>
</dbReference>
<dbReference type="InterPro" id="IPR004165">
    <property type="entry name" value="CoA_trans_fam_I"/>
</dbReference>
<dbReference type="PANTHER" id="PTHR13707">
    <property type="entry name" value="KETOACID-COENZYME A TRANSFERASE"/>
    <property type="match status" value="1"/>
</dbReference>
<comment type="function">
    <text evidence="7">Key enzyme for ketone body catabolism. Transfers the CoA moiety from succinate to acetoacetate. Formation of the enzyme-CoA intermediate proceeds via an unstable anhydride species formed between the carboxylate groups of the enzyme and substrate.</text>
</comment>
<accession>A0AAN9GAR0</accession>
<evidence type="ECO:0000256" key="3">
    <source>
        <dbReference type="ARBA" id="ARBA00007154"/>
    </source>
</evidence>
<dbReference type="InterPro" id="IPR037171">
    <property type="entry name" value="NagB/RpiA_transferase-like"/>
</dbReference>
<proteinExistence type="inferred from homology"/>
<dbReference type="PROSITE" id="PS01274">
    <property type="entry name" value="COA_TRANSF_2"/>
    <property type="match status" value="1"/>
</dbReference>
<evidence type="ECO:0000313" key="10">
    <source>
        <dbReference type="Proteomes" id="UP001374579"/>
    </source>
</evidence>
<dbReference type="EMBL" id="JBAMIC010000011">
    <property type="protein sequence ID" value="KAK7100759.1"/>
    <property type="molecule type" value="Genomic_DNA"/>
</dbReference>
<dbReference type="PANTHER" id="PTHR13707:SF23">
    <property type="entry name" value="SUCCINYL-COA:3-KETOACID-COENZYME A TRANSFERASE"/>
    <property type="match status" value="1"/>
</dbReference>
<dbReference type="FunFam" id="3.40.1080.10:FF:000002">
    <property type="entry name" value="Succinyl-CoA:3-ketoacid-coenzyme A transferase, mitochondrial"/>
    <property type="match status" value="1"/>
</dbReference>
<comment type="caution">
    <text evidence="9">The sequence shown here is derived from an EMBL/GenBank/DDBJ whole genome shotgun (WGS) entry which is preliminary data.</text>
</comment>